<feature type="transmembrane region" description="Helical" evidence="5">
    <location>
        <begin position="415"/>
        <end position="436"/>
    </location>
</feature>
<gene>
    <name evidence="7" type="ORF">CCHLO57077_00002738</name>
</gene>
<comment type="subcellular location">
    <subcellularLocation>
        <location evidence="1">Membrane</location>
        <topology evidence="1">Multi-pass membrane protein</topology>
    </subcellularLocation>
</comment>
<proteinExistence type="predicted"/>
<dbReference type="InterPro" id="IPR020846">
    <property type="entry name" value="MFS_dom"/>
</dbReference>
<dbReference type="AlphaFoldDB" id="A0AA35QB13"/>
<evidence type="ECO:0000259" key="6">
    <source>
        <dbReference type="PROSITE" id="PS50850"/>
    </source>
</evidence>
<dbReference type="PANTHER" id="PTHR23502:SF64">
    <property type="entry name" value="TRANSPORTER, PUTATIVE (AFU_ORTHOLOGUE AFUA_3G11760)-RELATED"/>
    <property type="match status" value="1"/>
</dbReference>
<dbReference type="GO" id="GO:0022857">
    <property type="term" value="F:transmembrane transporter activity"/>
    <property type="evidence" value="ECO:0007669"/>
    <property type="project" value="InterPro"/>
</dbReference>
<evidence type="ECO:0000256" key="2">
    <source>
        <dbReference type="ARBA" id="ARBA00022692"/>
    </source>
</evidence>
<evidence type="ECO:0000256" key="4">
    <source>
        <dbReference type="ARBA" id="ARBA00023136"/>
    </source>
</evidence>
<feature type="transmembrane region" description="Helical" evidence="5">
    <location>
        <begin position="348"/>
        <end position="369"/>
    </location>
</feature>
<dbReference type="PROSITE" id="PS50850">
    <property type="entry name" value="MFS"/>
    <property type="match status" value="1"/>
</dbReference>
<dbReference type="Gene3D" id="1.20.1720.10">
    <property type="entry name" value="Multidrug resistance protein D"/>
    <property type="match status" value="1"/>
</dbReference>
<keyword evidence="8" id="KW-1185">Reference proteome</keyword>
<organism evidence="7 8">
    <name type="scientific">Clonostachys chloroleuca</name>
    <dbReference type="NCBI Taxonomy" id="1926264"/>
    <lineage>
        <taxon>Eukaryota</taxon>
        <taxon>Fungi</taxon>
        <taxon>Dikarya</taxon>
        <taxon>Ascomycota</taxon>
        <taxon>Pezizomycotina</taxon>
        <taxon>Sordariomycetes</taxon>
        <taxon>Hypocreomycetidae</taxon>
        <taxon>Hypocreales</taxon>
        <taxon>Bionectriaceae</taxon>
        <taxon>Clonostachys</taxon>
    </lineage>
</organism>
<feature type="transmembrane region" description="Helical" evidence="5">
    <location>
        <begin position="88"/>
        <end position="108"/>
    </location>
</feature>
<keyword evidence="3 5" id="KW-1133">Transmembrane helix</keyword>
<dbReference type="GO" id="GO:0005886">
    <property type="term" value="C:plasma membrane"/>
    <property type="evidence" value="ECO:0007669"/>
    <property type="project" value="TreeGrafter"/>
</dbReference>
<comment type="caution">
    <text evidence="7">The sequence shown here is derived from an EMBL/GenBank/DDBJ whole genome shotgun (WGS) entry which is preliminary data.</text>
</comment>
<dbReference type="Pfam" id="PF07690">
    <property type="entry name" value="MFS_1"/>
    <property type="match status" value="1"/>
</dbReference>
<dbReference type="PANTHER" id="PTHR23502">
    <property type="entry name" value="MAJOR FACILITATOR SUPERFAMILY"/>
    <property type="match status" value="1"/>
</dbReference>
<dbReference type="InterPro" id="IPR036259">
    <property type="entry name" value="MFS_trans_sf"/>
</dbReference>
<evidence type="ECO:0000256" key="3">
    <source>
        <dbReference type="ARBA" id="ARBA00022989"/>
    </source>
</evidence>
<feature type="domain" description="Major facilitator superfamily (MFS) profile" evidence="6">
    <location>
        <begin position="54"/>
        <end position="467"/>
    </location>
</feature>
<dbReference type="EMBL" id="CABFNP030001299">
    <property type="protein sequence ID" value="CAI6098721.1"/>
    <property type="molecule type" value="Genomic_DNA"/>
</dbReference>
<feature type="transmembrane region" description="Helical" evidence="5">
    <location>
        <begin position="307"/>
        <end position="328"/>
    </location>
</feature>
<keyword evidence="4 5" id="KW-0472">Membrane</keyword>
<evidence type="ECO:0000313" key="7">
    <source>
        <dbReference type="EMBL" id="CAI6098721.1"/>
    </source>
</evidence>
<dbReference type="Proteomes" id="UP001160390">
    <property type="component" value="Unassembled WGS sequence"/>
</dbReference>
<evidence type="ECO:0000313" key="8">
    <source>
        <dbReference type="Proteomes" id="UP001160390"/>
    </source>
</evidence>
<name>A0AA35QB13_9HYPO</name>
<feature type="transmembrane region" description="Helical" evidence="5">
    <location>
        <begin position="442"/>
        <end position="463"/>
    </location>
</feature>
<sequence length="473" mass="51649">MSSSTVITELEITEPESTDVAVSQPPPRIQDASVSARNYAPVYDRFTNLQKYLMTGFIAYAGLIASISTTTVLAAVPEISSEFKTTPTIINISNAVYLLCVGLSCFFWGPWADNFGRKSAYIGSSTMFMAFSIGTALSPNLVAFFIFRALTACQVAALLIVGPTLISDIYHPVERGTSLSWFALGTMFGPAFGPLLGGIVVTYSPWRTFFWVQTALAALALLQAIYTLHETLQHPRYVELRGQQFRPALSTLWKWSNPRTVFKIFTEKNLLCILASSFTAWNMFSLLTPIRFVLNPELNLTTPLQSGLLFLAPGAGYILGTQVGGRWADRTAKSWTRRRGYRLQEDRLRSCILTLGILMPGATLLYGWSLDRNIGEIPLPTISMALLGFAQTCASPALNVYILDVSQNDSGKASASHYFARYVLMAAATATCLPSIQAIGVGWTATISAGLVLIGAGLVLLVLRLGKRWRDGS</sequence>
<feature type="transmembrane region" description="Helical" evidence="5">
    <location>
        <begin position="381"/>
        <end position="403"/>
    </location>
</feature>
<evidence type="ECO:0000256" key="1">
    <source>
        <dbReference type="ARBA" id="ARBA00004141"/>
    </source>
</evidence>
<feature type="transmembrane region" description="Helical" evidence="5">
    <location>
        <begin position="269"/>
        <end position="287"/>
    </location>
</feature>
<dbReference type="SUPFAM" id="SSF103473">
    <property type="entry name" value="MFS general substrate transporter"/>
    <property type="match status" value="1"/>
</dbReference>
<protein>
    <recommendedName>
        <fullName evidence="6">Major facilitator superfamily (MFS) profile domain-containing protein</fullName>
    </recommendedName>
</protein>
<keyword evidence="2 5" id="KW-0812">Transmembrane</keyword>
<feature type="transmembrane region" description="Helical" evidence="5">
    <location>
        <begin position="52"/>
        <end position="76"/>
    </location>
</feature>
<feature type="transmembrane region" description="Helical" evidence="5">
    <location>
        <begin position="120"/>
        <end position="137"/>
    </location>
</feature>
<feature type="transmembrane region" description="Helical" evidence="5">
    <location>
        <begin position="178"/>
        <end position="203"/>
    </location>
</feature>
<dbReference type="InterPro" id="IPR011701">
    <property type="entry name" value="MFS"/>
</dbReference>
<feature type="transmembrane region" description="Helical" evidence="5">
    <location>
        <begin position="143"/>
        <end position="166"/>
    </location>
</feature>
<evidence type="ECO:0000256" key="5">
    <source>
        <dbReference type="SAM" id="Phobius"/>
    </source>
</evidence>
<reference evidence="7" key="1">
    <citation type="submission" date="2023-01" db="EMBL/GenBank/DDBJ databases">
        <authorList>
            <person name="Piombo E."/>
        </authorList>
    </citation>
    <scope>NUCLEOTIDE SEQUENCE</scope>
</reference>
<accession>A0AA35QB13</accession>